<dbReference type="PANTHER" id="PTHR45620">
    <property type="entry name" value="PDF RECEPTOR-LIKE PROTEIN-RELATED"/>
    <property type="match status" value="1"/>
</dbReference>
<dbReference type="PRINTS" id="PR00249">
    <property type="entry name" value="GPCRSECRETIN"/>
</dbReference>
<dbReference type="CDD" id="cd15275">
    <property type="entry name" value="7tmB1_secretin"/>
    <property type="match status" value="1"/>
</dbReference>
<feature type="transmembrane region" description="Helical" evidence="11">
    <location>
        <begin position="129"/>
        <end position="152"/>
    </location>
</feature>
<keyword evidence="3" id="KW-1003">Cell membrane</keyword>
<evidence type="ECO:0000256" key="10">
    <source>
        <dbReference type="ARBA" id="ARBA00023224"/>
    </source>
</evidence>
<keyword evidence="5 11" id="KW-1133">Transmembrane helix</keyword>
<dbReference type="PANTHER" id="PTHR45620:SF13">
    <property type="entry name" value="SECRETIN RECEPTOR"/>
    <property type="match status" value="1"/>
</dbReference>
<comment type="caution">
    <text evidence="15">The sequence shown here is derived from an EMBL/GenBank/DDBJ whole genome shotgun (WGS) entry which is preliminary data.</text>
</comment>
<keyword evidence="10" id="KW-0807">Transducer</keyword>
<gene>
    <name evidence="15" type="ORF">AALO_G00292560</name>
</gene>
<evidence type="ECO:0000256" key="9">
    <source>
        <dbReference type="ARBA" id="ARBA00023180"/>
    </source>
</evidence>
<dbReference type="InterPro" id="IPR000832">
    <property type="entry name" value="GPCR_2_secretin-like"/>
</dbReference>
<keyword evidence="7 11" id="KW-0472">Membrane</keyword>
<dbReference type="Proteomes" id="UP000823561">
    <property type="component" value="Chromosome 23"/>
</dbReference>
<dbReference type="GO" id="GO:0007166">
    <property type="term" value="P:cell surface receptor signaling pathway"/>
    <property type="evidence" value="ECO:0007669"/>
    <property type="project" value="InterPro"/>
</dbReference>
<keyword evidence="9" id="KW-0325">Glycoprotein</keyword>
<dbReference type="InterPro" id="IPR047037">
    <property type="entry name" value="Secretin_7TM"/>
</dbReference>
<evidence type="ECO:0000256" key="6">
    <source>
        <dbReference type="ARBA" id="ARBA00023040"/>
    </source>
</evidence>
<evidence type="ECO:0000256" key="8">
    <source>
        <dbReference type="ARBA" id="ARBA00023170"/>
    </source>
</evidence>
<evidence type="ECO:0000256" key="11">
    <source>
        <dbReference type="SAM" id="Phobius"/>
    </source>
</evidence>
<evidence type="ECO:0000313" key="16">
    <source>
        <dbReference type="Proteomes" id="UP000823561"/>
    </source>
</evidence>
<evidence type="ECO:0000256" key="4">
    <source>
        <dbReference type="ARBA" id="ARBA00022692"/>
    </source>
</evidence>
<dbReference type="InterPro" id="IPR001771">
    <property type="entry name" value="GPCR_2_VIP_rcpt_1"/>
</dbReference>
<dbReference type="GO" id="GO:0004999">
    <property type="term" value="F:vasoactive intestinal polypeptide receptor activity"/>
    <property type="evidence" value="ECO:0007669"/>
    <property type="project" value="InterPro"/>
</dbReference>
<accession>A0AAV6FM11</accession>
<dbReference type="GO" id="GO:0015055">
    <property type="term" value="F:secretin receptor activity"/>
    <property type="evidence" value="ECO:0007669"/>
    <property type="project" value="TreeGrafter"/>
</dbReference>
<dbReference type="Pfam" id="PF00002">
    <property type="entry name" value="7tm_2"/>
    <property type="match status" value="1"/>
</dbReference>
<reference evidence="15" key="1">
    <citation type="submission" date="2020-10" db="EMBL/GenBank/DDBJ databases">
        <title>Chromosome-scale genome assembly of the Allis shad, Alosa alosa.</title>
        <authorList>
            <person name="Margot Z."/>
            <person name="Christophe K."/>
            <person name="Cabau C."/>
            <person name="Louis A."/>
            <person name="Berthelot C."/>
            <person name="Parey E."/>
            <person name="Roest Crollius H."/>
            <person name="Montfort J."/>
            <person name="Robinson-Rechavi M."/>
            <person name="Bucao C."/>
            <person name="Bouchez O."/>
            <person name="Gislard M."/>
            <person name="Lluch J."/>
            <person name="Milhes M."/>
            <person name="Lampietro C."/>
            <person name="Lopez Roques C."/>
            <person name="Donnadieu C."/>
            <person name="Braasch I."/>
            <person name="Desvignes T."/>
            <person name="Postlethwait J."/>
            <person name="Bobe J."/>
            <person name="Guiguen Y."/>
        </authorList>
    </citation>
    <scope>NUCLEOTIDE SEQUENCE</scope>
    <source>
        <strain evidence="15">M-15738</strain>
        <tissue evidence="15">Blood</tissue>
    </source>
</reference>
<dbReference type="SUPFAM" id="SSF111418">
    <property type="entry name" value="Hormone receptor domain"/>
    <property type="match status" value="1"/>
</dbReference>
<feature type="transmembrane region" description="Helical" evidence="11">
    <location>
        <begin position="281"/>
        <end position="305"/>
    </location>
</feature>
<feature type="domain" description="G-protein coupled receptors family 2 profile 1" evidence="13">
    <location>
        <begin position="34"/>
        <end position="107"/>
    </location>
</feature>
<dbReference type="GO" id="GO:0008528">
    <property type="term" value="F:G protein-coupled peptide receptor activity"/>
    <property type="evidence" value="ECO:0007669"/>
    <property type="project" value="TreeGrafter"/>
</dbReference>
<proteinExistence type="inferred from homology"/>
<evidence type="ECO:0000259" key="13">
    <source>
        <dbReference type="PROSITE" id="PS50227"/>
    </source>
</evidence>
<keyword evidence="4 11" id="KW-0812">Transmembrane</keyword>
<feature type="signal peptide" evidence="12">
    <location>
        <begin position="1"/>
        <end position="19"/>
    </location>
</feature>
<evidence type="ECO:0000256" key="7">
    <source>
        <dbReference type="ARBA" id="ARBA00023136"/>
    </source>
</evidence>
<keyword evidence="12" id="KW-0732">Signal</keyword>
<comment type="similarity">
    <text evidence="2">Belongs to the G-protein coupled receptor 2 family.</text>
</comment>
<dbReference type="Pfam" id="PF02793">
    <property type="entry name" value="HRM"/>
    <property type="match status" value="1"/>
</dbReference>
<dbReference type="PROSITE" id="PS50261">
    <property type="entry name" value="G_PROTEIN_RECEP_F2_4"/>
    <property type="match status" value="1"/>
</dbReference>
<evidence type="ECO:0000256" key="3">
    <source>
        <dbReference type="ARBA" id="ARBA00022475"/>
    </source>
</evidence>
<dbReference type="EMBL" id="JADWDJ010000023">
    <property type="protein sequence ID" value="KAG5262132.1"/>
    <property type="molecule type" value="Genomic_DNA"/>
</dbReference>
<evidence type="ECO:0008006" key="17">
    <source>
        <dbReference type="Google" id="ProtNLM"/>
    </source>
</evidence>
<protein>
    <recommendedName>
        <fullName evidence="17">Secretin receptor</fullName>
    </recommendedName>
</protein>
<evidence type="ECO:0000313" key="15">
    <source>
        <dbReference type="EMBL" id="KAG5262132.1"/>
    </source>
</evidence>
<evidence type="ECO:0000256" key="1">
    <source>
        <dbReference type="ARBA" id="ARBA00004651"/>
    </source>
</evidence>
<keyword evidence="8" id="KW-0675">Receptor</keyword>
<dbReference type="InterPro" id="IPR001879">
    <property type="entry name" value="GPCR_2_extracellular_dom"/>
</dbReference>
<dbReference type="Gene3D" id="1.20.1070.10">
    <property type="entry name" value="Rhodopsin 7-helix transmembrane proteins"/>
    <property type="match status" value="1"/>
</dbReference>
<keyword evidence="6" id="KW-0297">G-protein coupled receptor</keyword>
<dbReference type="GO" id="GO:0005886">
    <property type="term" value="C:plasma membrane"/>
    <property type="evidence" value="ECO:0007669"/>
    <property type="project" value="UniProtKB-SubCell"/>
</dbReference>
<dbReference type="PROSITE" id="PS00649">
    <property type="entry name" value="G_PROTEIN_RECEP_F2_1"/>
    <property type="match status" value="1"/>
</dbReference>
<name>A0AAV6FM11_9TELE</name>
<dbReference type="SMART" id="SM00008">
    <property type="entry name" value="HormR"/>
    <property type="match status" value="1"/>
</dbReference>
<dbReference type="InterPro" id="IPR017981">
    <property type="entry name" value="GPCR_2-like_7TM"/>
</dbReference>
<dbReference type="SUPFAM" id="SSF81321">
    <property type="entry name" value="Family A G protein-coupled receptor-like"/>
    <property type="match status" value="1"/>
</dbReference>
<evidence type="ECO:0000256" key="12">
    <source>
        <dbReference type="SAM" id="SignalP"/>
    </source>
</evidence>
<evidence type="ECO:0000256" key="2">
    <source>
        <dbReference type="ARBA" id="ARBA00005314"/>
    </source>
</evidence>
<dbReference type="AlphaFoldDB" id="A0AAV6FM11"/>
<feature type="transmembrane region" description="Helical" evidence="11">
    <location>
        <begin position="240"/>
        <end position="261"/>
    </location>
</feature>
<dbReference type="PROSITE" id="PS50227">
    <property type="entry name" value="G_PROTEIN_RECEP_F2_3"/>
    <property type="match status" value="1"/>
</dbReference>
<dbReference type="InterPro" id="IPR036445">
    <property type="entry name" value="GPCR_2_extracell_dom_sf"/>
</dbReference>
<evidence type="ECO:0000259" key="14">
    <source>
        <dbReference type="PROSITE" id="PS50261"/>
    </source>
</evidence>
<feature type="transmembrane region" description="Helical" evidence="11">
    <location>
        <begin position="161"/>
        <end position="179"/>
    </location>
</feature>
<comment type="subcellular location">
    <subcellularLocation>
        <location evidence="1">Cell membrane</location>
        <topology evidence="1">Multi-pass membrane protein</topology>
    </subcellularLocation>
</comment>
<dbReference type="Gene3D" id="4.10.1240.10">
    <property type="entry name" value="GPCR, family 2, extracellular hormone receptor domain"/>
    <property type="match status" value="1"/>
</dbReference>
<dbReference type="PROSITE" id="PS00650">
    <property type="entry name" value="G_PROTEIN_RECEP_F2_2"/>
    <property type="match status" value="1"/>
</dbReference>
<feature type="domain" description="G-protein coupled receptors family 2 profile 2" evidence="14">
    <location>
        <begin position="127"/>
        <end position="381"/>
    </location>
</feature>
<feature type="transmembrane region" description="Helical" evidence="11">
    <location>
        <begin position="325"/>
        <end position="346"/>
    </location>
</feature>
<dbReference type="GO" id="GO:0017046">
    <property type="term" value="F:peptide hormone binding"/>
    <property type="evidence" value="ECO:0007669"/>
    <property type="project" value="TreeGrafter"/>
</dbReference>
<sequence>MRVILLGIVFALFTIKIHTFECEPPDVHIKEEETCNDLLAFNLTGIQPDCPVWWDDLNCWPPSQIGQTISQPCPAFLKTQGIIYRNCTEQGWSEAFPPHELACDISMNESFTFFSETPQFHSYLPYVKAMYTAGYAVSLICLVIAIAILCLFPKLHCTRNYIHIQLFFSFIFRAAFIFIKDSVLFSSEAIYQCGSYSLPCKLVLLVSHYCIMANYSWLLVEGHYLHTLVSVSFFSGRKYFWCYVFLGWGIPVVIVGTWGLAKYFYENEGCWETRDSDWIWWILRVPVLLFIVANLFFFLNIIRILVGKLRMSDVHGNEFSQYKRLAKSTFLLVALFGLYYILFAFLPHKVDGLIYIIWNFTELALASTQGFVVAVLYCFLNGEVQYEIQRKWRRWRLKQKFNGTPGLHHGSISQSGCPLTQVALLPRSSASQQLSLV</sequence>
<feature type="transmembrane region" description="Helical" evidence="11">
    <location>
        <begin position="202"/>
        <end position="220"/>
    </location>
</feature>
<dbReference type="InterPro" id="IPR050332">
    <property type="entry name" value="GPCR_2"/>
</dbReference>
<dbReference type="GO" id="GO:0007188">
    <property type="term" value="P:adenylate cyclase-modulating G protein-coupled receptor signaling pathway"/>
    <property type="evidence" value="ECO:0007669"/>
    <property type="project" value="TreeGrafter"/>
</dbReference>
<dbReference type="PRINTS" id="PR01154">
    <property type="entry name" value="VIP1RECEPTOR"/>
</dbReference>
<dbReference type="InterPro" id="IPR017983">
    <property type="entry name" value="GPCR_2_secretin-like_CS"/>
</dbReference>
<feature type="chain" id="PRO_5043607954" description="Secretin receptor" evidence="12">
    <location>
        <begin position="20"/>
        <end position="437"/>
    </location>
</feature>
<organism evidence="15 16">
    <name type="scientific">Alosa alosa</name>
    <name type="common">allis shad</name>
    <dbReference type="NCBI Taxonomy" id="278164"/>
    <lineage>
        <taxon>Eukaryota</taxon>
        <taxon>Metazoa</taxon>
        <taxon>Chordata</taxon>
        <taxon>Craniata</taxon>
        <taxon>Vertebrata</taxon>
        <taxon>Euteleostomi</taxon>
        <taxon>Actinopterygii</taxon>
        <taxon>Neopterygii</taxon>
        <taxon>Teleostei</taxon>
        <taxon>Clupei</taxon>
        <taxon>Clupeiformes</taxon>
        <taxon>Clupeoidei</taxon>
        <taxon>Clupeidae</taxon>
        <taxon>Alosa</taxon>
    </lineage>
</organism>
<feature type="transmembrane region" description="Helical" evidence="11">
    <location>
        <begin position="352"/>
        <end position="380"/>
    </location>
</feature>
<evidence type="ECO:0000256" key="5">
    <source>
        <dbReference type="ARBA" id="ARBA00022989"/>
    </source>
</evidence>
<keyword evidence="16" id="KW-1185">Reference proteome</keyword>